<accession>A0ABQ4CNA8</accession>
<protein>
    <recommendedName>
        <fullName evidence="3">SUKH-3 immunity protein of toxin-antitoxin system</fullName>
    </recommendedName>
</protein>
<name>A0ABQ4CNA8_9ACTN</name>
<comment type="caution">
    <text evidence="1">The sequence shown here is derived from an EMBL/GenBank/DDBJ whole genome shotgun (WGS) entry which is preliminary data.</text>
</comment>
<proteinExistence type="predicted"/>
<dbReference type="EMBL" id="BONE01000014">
    <property type="protein sequence ID" value="GIF72778.1"/>
    <property type="molecule type" value="Genomic_DNA"/>
</dbReference>
<dbReference type="RefSeq" id="WP_203712421.1">
    <property type="nucleotide sequence ID" value="NZ_BONE01000014.1"/>
</dbReference>
<evidence type="ECO:0000313" key="2">
    <source>
        <dbReference type="Proteomes" id="UP000604117"/>
    </source>
</evidence>
<evidence type="ECO:0008006" key="3">
    <source>
        <dbReference type="Google" id="ProtNLM"/>
    </source>
</evidence>
<sequence length="232" mass="25154">MSQPQVLVQPSGLSGRARDFLAAHARVVPVGTGPGEDECRAEMRAALGYCDESALATLRRIQRRYSGLAFTSRLRDSEIVFEPVLDVDPDTGEIVFGSAIMDAAPDGCRSGFVRPDGTLWFGLFETDAQAFPSLDHFLECEALLHHAHRRRPLSTETPPDADEHLAVLRGRYPRLRPVDAASGFCVGWWSDGERLVFANGLDARLAADGRGASPVPTVVTTWLGEPRPSGGT</sequence>
<reference evidence="1 2" key="1">
    <citation type="submission" date="2021-01" db="EMBL/GenBank/DDBJ databases">
        <title>Whole genome shotgun sequence of Asanoa siamensis NBRC 107932.</title>
        <authorList>
            <person name="Komaki H."/>
            <person name="Tamura T."/>
        </authorList>
    </citation>
    <scope>NUCLEOTIDE SEQUENCE [LARGE SCALE GENOMIC DNA]</scope>
    <source>
        <strain evidence="1 2">NBRC 107932</strain>
    </source>
</reference>
<evidence type="ECO:0000313" key="1">
    <source>
        <dbReference type="EMBL" id="GIF72778.1"/>
    </source>
</evidence>
<organism evidence="1 2">
    <name type="scientific">Asanoa siamensis</name>
    <dbReference type="NCBI Taxonomy" id="926357"/>
    <lineage>
        <taxon>Bacteria</taxon>
        <taxon>Bacillati</taxon>
        <taxon>Actinomycetota</taxon>
        <taxon>Actinomycetes</taxon>
        <taxon>Micromonosporales</taxon>
        <taxon>Micromonosporaceae</taxon>
        <taxon>Asanoa</taxon>
    </lineage>
</organism>
<keyword evidence="2" id="KW-1185">Reference proteome</keyword>
<gene>
    <name evidence="1" type="ORF">Asi02nite_22960</name>
</gene>
<dbReference type="Proteomes" id="UP000604117">
    <property type="component" value="Unassembled WGS sequence"/>
</dbReference>